<dbReference type="PROSITE" id="PS50887">
    <property type="entry name" value="GGDEF"/>
    <property type="match status" value="1"/>
</dbReference>
<dbReference type="Gene3D" id="3.30.450.20">
    <property type="entry name" value="PAS domain"/>
    <property type="match status" value="1"/>
</dbReference>
<organism evidence="7 8">
    <name type="scientific">Acuticoccus mangrovi</name>
    <dbReference type="NCBI Taxonomy" id="2796142"/>
    <lineage>
        <taxon>Bacteria</taxon>
        <taxon>Pseudomonadati</taxon>
        <taxon>Pseudomonadota</taxon>
        <taxon>Alphaproteobacteria</taxon>
        <taxon>Hyphomicrobiales</taxon>
        <taxon>Amorphaceae</taxon>
        <taxon>Acuticoccus</taxon>
    </lineage>
</organism>
<dbReference type="SUPFAM" id="SSF55073">
    <property type="entry name" value="Nucleotide cyclase"/>
    <property type="match status" value="1"/>
</dbReference>
<sequence length="802" mass="86141">MLRLASCVAFGHNLALVGLAVVLCLVGSAITARLLRRVIASYGHARLAWIALGAIAAGCTIWCTHFIAMLGYVPGVVVTYDPTITLVSLLLAIVGCFAAFGMASEKLRYAAPLGGAAFGVAIAAMHYCGMMALAVNGTVEWSPVLVVVSIVLSVLFGVAAFSQIARSTPRRAVLVGAGLLSLTIVALHFTGMAALSIYPNAPAAGDIVDDVARGLIAFAVTGIGLLLLFTGAISYFLDAQAQEKSSSQLRHLTQSAVDGMAVVQDERIVEANAALERMTGMSRAELLGRSMGEFLLLPSALPQATLLSSSLTRAAGESIPVEFAVHTEAGTTDGRPLTVFSLRDMSQRLAQEKRIVFLAEYDSLTGLRNRASFLEQCTAVLHWNASPAHFAVLAIDLNRFKEVNDTYGHAAGDRVLRTAGMRLKDALDRNQMAARLGGDEFAVFAKVHSKEEAIALAERIDATFSKPVEFEGALLQCHASIGMALYPNDGDEVTVLINNADLAMYRAKASGGDHICLYDKAMDDTARMQRRLVDDMRQAIARNELELHYQVQIRLPAEEAVSYEALVRWRHPERGLVPPNDFIPLAEQSGLIVKLGEWVLRTACAEAAAWPSQLPVSVNLSPLQLVAPNFVAKLKSILEITGMDPKRLELEVTESCFIADGAKAGAVLHAVKQLGVSISMDDFGAGYSSLAMLNSFPFDKIKLDRSLIEDLNSSEKSKGIVRAILSLGTALDVPVIAEGVETIEQLNYLCAEGCVLIQGYYYGRPERHLATRGLLTDDETAQPEGEVTPPNLTVLNAGHRTR</sequence>
<feature type="transmembrane region" description="Helical" evidence="1">
    <location>
        <begin position="84"/>
        <end position="103"/>
    </location>
</feature>
<evidence type="ECO:0000313" key="8">
    <source>
        <dbReference type="Proteomes" id="UP000609531"/>
    </source>
</evidence>
<dbReference type="InterPro" id="IPR043128">
    <property type="entry name" value="Rev_trsase/Diguanyl_cyclase"/>
</dbReference>
<feature type="transmembrane region" description="Helical" evidence="1">
    <location>
        <begin position="173"/>
        <end position="195"/>
    </location>
</feature>
<accession>A0A934IP30</accession>
<dbReference type="Pfam" id="PF00563">
    <property type="entry name" value="EAL"/>
    <property type="match status" value="1"/>
</dbReference>
<keyword evidence="1" id="KW-1133">Transmembrane helix</keyword>
<dbReference type="Pfam" id="PF03707">
    <property type="entry name" value="MHYT"/>
    <property type="match status" value="2"/>
</dbReference>
<protein>
    <submittedName>
        <fullName evidence="7">EAL domain-containing protein</fullName>
    </submittedName>
</protein>
<dbReference type="Gene3D" id="3.20.20.450">
    <property type="entry name" value="EAL domain"/>
    <property type="match status" value="1"/>
</dbReference>
<keyword evidence="1" id="KW-0472">Membrane</keyword>
<feature type="transmembrane region" description="Helical" evidence="1">
    <location>
        <begin position="215"/>
        <end position="237"/>
    </location>
</feature>
<dbReference type="NCBIfam" id="TIGR00229">
    <property type="entry name" value="sensory_box"/>
    <property type="match status" value="1"/>
</dbReference>
<evidence type="ECO:0000256" key="1">
    <source>
        <dbReference type="PROSITE-ProRule" id="PRU00244"/>
    </source>
</evidence>
<dbReference type="PANTHER" id="PTHR44757">
    <property type="entry name" value="DIGUANYLATE CYCLASE DGCP"/>
    <property type="match status" value="1"/>
</dbReference>
<dbReference type="InterPro" id="IPR035965">
    <property type="entry name" value="PAS-like_dom_sf"/>
</dbReference>
<dbReference type="EMBL" id="JAEKJA010000007">
    <property type="protein sequence ID" value="MBJ3776135.1"/>
    <property type="molecule type" value="Genomic_DNA"/>
</dbReference>
<keyword evidence="8" id="KW-1185">Reference proteome</keyword>
<dbReference type="GO" id="GO:0006355">
    <property type="term" value="P:regulation of DNA-templated transcription"/>
    <property type="evidence" value="ECO:0007669"/>
    <property type="project" value="InterPro"/>
</dbReference>
<dbReference type="RefSeq" id="WP_198882015.1">
    <property type="nucleotide sequence ID" value="NZ_JAEKJA010000007.1"/>
</dbReference>
<proteinExistence type="predicted"/>
<dbReference type="Proteomes" id="UP000609531">
    <property type="component" value="Unassembled WGS sequence"/>
</dbReference>
<dbReference type="InterPro" id="IPR000160">
    <property type="entry name" value="GGDEF_dom"/>
</dbReference>
<dbReference type="InterPro" id="IPR001633">
    <property type="entry name" value="EAL_dom"/>
</dbReference>
<dbReference type="CDD" id="cd01948">
    <property type="entry name" value="EAL"/>
    <property type="match status" value="1"/>
</dbReference>
<feature type="domain" description="EAL" evidence="4">
    <location>
        <begin position="529"/>
        <end position="779"/>
    </location>
</feature>
<dbReference type="SUPFAM" id="SSF55785">
    <property type="entry name" value="PYP-like sensor domain (PAS domain)"/>
    <property type="match status" value="1"/>
</dbReference>
<dbReference type="InterPro" id="IPR052155">
    <property type="entry name" value="Biofilm_reg_signaling"/>
</dbReference>
<dbReference type="InterPro" id="IPR029787">
    <property type="entry name" value="Nucleotide_cyclase"/>
</dbReference>
<evidence type="ECO:0000259" key="6">
    <source>
        <dbReference type="PROSITE" id="PS50924"/>
    </source>
</evidence>
<dbReference type="NCBIfam" id="TIGR00254">
    <property type="entry name" value="GGDEF"/>
    <property type="match status" value="1"/>
</dbReference>
<dbReference type="InterPro" id="IPR035919">
    <property type="entry name" value="EAL_sf"/>
</dbReference>
<dbReference type="SMART" id="SM00267">
    <property type="entry name" value="GGDEF"/>
    <property type="match status" value="1"/>
</dbReference>
<dbReference type="Pfam" id="PF00989">
    <property type="entry name" value="PAS"/>
    <property type="match status" value="1"/>
</dbReference>
<feature type="transmembrane region" description="Helical" evidence="1">
    <location>
        <begin position="141"/>
        <end position="161"/>
    </location>
</feature>
<evidence type="ECO:0000259" key="4">
    <source>
        <dbReference type="PROSITE" id="PS50883"/>
    </source>
</evidence>
<feature type="transmembrane region" description="Helical" evidence="1">
    <location>
        <begin position="47"/>
        <end position="72"/>
    </location>
</feature>
<dbReference type="GO" id="GO:0016020">
    <property type="term" value="C:membrane"/>
    <property type="evidence" value="ECO:0007669"/>
    <property type="project" value="UniProtKB-UniRule"/>
</dbReference>
<dbReference type="InterPro" id="IPR000014">
    <property type="entry name" value="PAS"/>
</dbReference>
<feature type="domain" description="MHYT" evidence="6">
    <location>
        <begin position="12"/>
        <end position="198"/>
    </location>
</feature>
<dbReference type="PROSITE" id="PS50112">
    <property type="entry name" value="PAS"/>
    <property type="match status" value="1"/>
</dbReference>
<dbReference type="PANTHER" id="PTHR44757:SF2">
    <property type="entry name" value="BIOFILM ARCHITECTURE MAINTENANCE PROTEIN MBAA"/>
    <property type="match status" value="1"/>
</dbReference>
<dbReference type="SMART" id="SM00052">
    <property type="entry name" value="EAL"/>
    <property type="match status" value="1"/>
</dbReference>
<gene>
    <name evidence="7" type="ORF">JCR33_10580</name>
</gene>
<feature type="transmembrane region" description="Helical" evidence="1">
    <location>
        <begin position="12"/>
        <end position="35"/>
    </location>
</feature>
<evidence type="ECO:0000259" key="5">
    <source>
        <dbReference type="PROSITE" id="PS50887"/>
    </source>
</evidence>
<dbReference type="SMART" id="SM00091">
    <property type="entry name" value="PAS"/>
    <property type="match status" value="1"/>
</dbReference>
<dbReference type="AlphaFoldDB" id="A0A934IP30"/>
<dbReference type="PROSITE" id="PS50883">
    <property type="entry name" value="EAL"/>
    <property type="match status" value="1"/>
</dbReference>
<feature type="region of interest" description="Disordered" evidence="2">
    <location>
        <begin position="780"/>
        <end position="802"/>
    </location>
</feature>
<dbReference type="InterPro" id="IPR005330">
    <property type="entry name" value="MHYT_dom"/>
</dbReference>
<dbReference type="Pfam" id="PF00990">
    <property type="entry name" value="GGDEF"/>
    <property type="match status" value="1"/>
</dbReference>
<dbReference type="InterPro" id="IPR013767">
    <property type="entry name" value="PAS_fold"/>
</dbReference>
<comment type="caution">
    <text evidence="7">The sequence shown here is derived from an EMBL/GenBank/DDBJ whole genome shotgun (WGS) entry which is preliminary data.</text>
</comment>
<dbReference type="Gene3D" id="3.30.70.270">
    <property type="match status" value="1"/>
</dbReference>
<dbReference type="CDD" id="cd00130">
    <property type="entry name" value="PAS"/>
    <property type="match status" value="1"/>
</dbReference>
<keyword evidence="1" id="KW-0812">Transmembrane</keyword>
<dbReference type="SUPFAM" id="SSF141868">
    <property type="entry name" value="EAL domain-like"/>
    <property type="match status" value="1"/>
</dbReference>
<feature type="transmembrane region" description="Helical" evidence="1">
    <location>
        <begin position="115"/>
        <end position="135"/>
    </location>
</feature>
<feature type="domain" description="GGDEF" evidence="5">
    <location>
        <begin position="388"/>
        <end position="520"/>
    </location>
</feature>
<reference evidence="7" key="1">
    <citation type="submission" date="2020-12" db="EMBL/GenBank/DDBJ databases">
        <title>Bacterial taxonomy.</title>
        <authorList>
            <person name="Pan X."/>
        </authorList>
    </citation>
    <scope>NUCLEOTIDE SEQUENCE</scope>
    <source>
        <strain evidence="7">B2012</strain>
    </source>
</reference>
<evidence type="ECO:0000259" key="3">
    <source>
        <dbReference type="PROSITE" id="PS50112"/>
    </source>
</evidence>
<name>A0A934IP30_9HYPH</name>
<evidence type="ECO:0000256" key="2">
    <source>
        <dbReference type="SAM" id="MobiDB-lite"/>
    </source>
</evidence>
<dbReference type="CDD" id="cd01949">
    <property type="entry name" value="GGDEF"/>
    <property type="match status" value="1"/>
</dbReference>
<dbReference type="PROSITE" id="PS50924">
    <property type="entry name" value="MHYT"/>
    <property type="match status" value="1"/>
</dbReference>
<feature type="domain" description="PAS" evidence="3">
    <location>
        <begin position="265"/>
        <end position="295"/>
    </location>
</feature>
<evidence type="ECO:0000313" key="7">
    <source>
        <dbReference type="EMBL" id="MBJ3776135.1"/>
    </source>
</evidence>